<evidence type="ECO:0000313" key="3">
    <source>
        <dbReference type="EMBL" id="CAF3494313.1"/>
    </source>
</evidence>
<protein>
    <submittedName>
        <fullName evidence="5">Uncharacterized protein</fullName>
    </submittedName>
</protein>
<reference evidence="5" key="1">
    <citation type="submission" date="2021-02" db="EMBL/GenBank/DDBJ databases">
        <authorList>
            <person name="Nowell W R."/>
        </authorList>
    </citation>
    <scope>NUCLEOTIDE SEQUENCE</scope>
</reference>
<evidence type="ECO:0000313" key="6">
    <source>
        <dbReference type="Proteomes" id="UP000663838"/>
    </source>
</evidence>
<name>A0A821G1Z2_9BILA</name>
<feature type="compositionally biased region" description="Polar residues" evidence="1">
    <location>
        <begin position="12"/>
        <end position="27"/>
    </location>
</feature>
<proteinExistence type="predicted"/>
<organism evidence="5 6">
    <name type="scientific">Rotaria socialis</name>
    <dbReference type="NCBI Taxonomy" id="392032"/>
    <lineage>
        <taxon>Eukaryota</taxon>
        <taxon>Metazoa</taxon>
        <taxon>Spiralia</taxon>
        <taxon>Gnathifera</taxon>
        <taxon>Rotifera</taxon>
        <taxon>Eurotatoria</taxon>
        <taxon>Bdelloidea</taxon>
        <taxon>Philodinida</taxon>
        <taxon>Philodinidae</taxon>
        <taxon>Rotaria</taxon>
    </lineage>
</organism>
<accession>A0A821G1Z2</accession>
<sequence length="93" mass="10621">MFLRDDDEEENQSPLRTSEPDNQIVNKSSKLYREQYAQLDEPSRTSVHSSSLFELKSLATTATRYLSPSLASTTPIEFEPILDRISTNDCIHN</sequence>
<evidence type="ECO:0000256" key="1">
    <source>
        <dbReference type="SAM" id="MobiDB-lite"/>
    </source>
</evidence>
<evidence type="ECO:0000313" key="4">
    <source>
        <dbReference type="EMBL" id="CAF4360400.1"/>
    </source>
</evidence>
<dbReference type="EMBL" id="CAJNYU010000624">
    <property type="protein sequence ID" value="CAF3377719.1"/>
    <property type="molecule type" value="Genomic_DNA"/>
</dbReference>
<dbReference type="Proteomes" id="UP000663838">
    <property type="component" value="Unassembled WGS sequence"/>
</dbReference>
<evidence type="ECO:0000313" key="2">
    <source>
        <dbReference type="EMBL" id="CAF3377719.1"/>
    </source>
</evidence>
<dbReference type="EMBL" id="CAJOBQ010000461">
    <property type="protein sequence ID" value="CAF4360400.1"/>
    <property type="molecule type" value="Genomic_DNA"/>
</dbReference>
<dbReference type="AlphaFoldDB" id="A0A821G1Z2"/>
<dbReference type="Proteomes" id="UP000663869">
    <property type="component" value="Unassembled WGS sequence"/>
</dbReference>
<gene>
    <name evidence="2" type="ORF">FME351_LOCUS6948</name>
    <name evidence="3" type="ORF">KIK155_LOCUS15362</name>
    <name evidence="5" type="ORF">TOA249_LOCUS14563</name>
    <name evidence="4" type="ORF">TSG867_LOCUS10175</name>
</gene>
<evidence type="ECO:0000313" key="5">
    <source>
        <dbReference type="EMBL" id="CAF4658895.1"/>
    </source>
</evidence>
<dbReference type="Proteomes" id="UP000663865">
    <property type="component" value="Unassembled WGS sequence"/>
</dbReference>
<feature type="region of interest" description="Disordered" evidence="1">
    <location>
        <begin position="1"/>
        <end position="27"/>
    </location>
</feature>
<dbReference type="EMBL" id="CAJNYV010002702">
    <property type="protein sequence ID" value="CAF3494313.1"/>
    <property type="molecule type" value="Genomic_DNA"/>
</dbReference>
<comment type="caution">
    <text evidence="5">The sequence shown here is derived from an EMBL/GenBank/DDBJ whole genome shotgun (WGS) entry which is preliminary data.</text>
</comment>
<dbReference type="Proteomes" id="UP000663862">
    <property type="component" value="Unassembled WGS sequence"/>
</dbReference>
<dbReference type="EMBL" id="CAJOBS010000908">
    <property type="protein sequence ID" value="CAF4658895.1"/>
    <property type="molecule type" value="Genomic_DNA"/>
</dbReference>
<feature type="compositionally biased region" description="Acidic residues" evidence="1">
    <location>
        <begin position="1"/>
        <end position="11"/>
    </location>
</feature>